<organism evidence="2 3">
    <name type="scientific">Candidatus Roizmanbacteria bacterium CG03_land_8_20_14_0_80_39_12</name>
    <dbReference type="NCBI Taxonomy" id="1974847"/>
    <lineage>
        <taxon>Bacteria</taxon>
        <taxon>Candidatus Roizmaniibacteriota</taxon>
    </lineage>
</organism>
<evidence type="ECO:0008006" key="4">
    <source>
        <dbReference type="Google" id="ProtNLM"/>
    </source>
</evidence>
<feature type="transmembrane region" description="Helical" evidence="1">
    <location>
        <begin position="369"/>
        <end position="390"/>
    </location>
</feature>
<feature type="transmembrane region" description="Helical" evidence="1">
    <location>
        <begin position="126"/>
        <end position="147"/>
    </location>
</feature>
<sequence length="558" mass="63432">MKKWLFWLIVILAFVVEMRVVIPSGSHYCQNGFCGIYFWGAHEHDGVWHLALINNALTVWPNRFPTFAGAVLSGYNTLLDSILYVINLLTKIPVVTLYFKVTPLLWFGAMILVWKKFAARYSNNKWYLPAILFFVFFGNSFSYFFRLYHEGIIWGASGLLSMQSPQMLSNIQYALTLPLIGVMLILFRKDRVGWKEMLSLAILNFLLMGLKFYAGVIAVTMSGMYALTLIFQKQWKIGMIGGLLSVMGFVLATFVFYNPLKSLGGPSILLFKPMATVHPIIEEAGLFFAPSIANLRNNLYAAGGSWRLWLIEAATLGLFVFFNWGTRIIGVWAIKKKPFDVVLITGIITSLLMNILFIQRGEWWNTVQFLYYATFLSNIYAAEILANLVNQGWKMKLVALLIVCFTIPNALDTYRIFNSFPPHSYVSEAEIEALNELKSLPKGVVLALPINPIPGHEQQLPRPLYNMYDTAYVAAFSGQQTYLNDLVQLRLTGINYENRLAIIKTGECEVLSEIKYIYAAGDQGQLFPWQKCQNNSITEIYTNEQASIYRVMTDTPNQ</sequence>
<dbReference type="EMBL" id="PEVA01000111">
    <property type="protein sequence ID" value="PIV08471.1"/>
    <property type="molecule type" value="Genomic_DNA"/>
</dbReference>
<gene>
    <name evidence="2" type="ORF">COS52_02530</name>
</gene>
<feature type="transmembrane region" description="Helical" evidence="1">
    <location>
        <begin position="167"/>
        <end position="186"/>
    </location>
</feature>
<dbReference type="Proteomes" id="UP000230119">
    <property type="component" value="Unassembled WGS sequence"/>
</dbReference>
<accession>A0A2M7BSM2</accession>
<reference evidence="3" key="1">
    <citation type="submission" date="2017-09" db="EMBL/GenBank/DDBJ databases">
        <title>Depth-based differentiation of microbial function through sediment-hosted aquifers and enrichment of novel symbionts in the deep terrestrial subsurface.</title>
        <authorList>
            <person name="Probst A.J."/>
            <person name="Ladd B."/>
            <person name="Jarett J.K."/>
            <person name="Geller-Mcgrath D.E."/>
            <person name="Sieber C.M.K."/>
            <person name="Emerson J.B."/>
            <person name="Anantharaman K."/>
            <person name="Thomas B.C."/>
            <person name="Malmstrom R."/>
            <person name="Stieglmeier M."/>
            <person name="Klingl A."/>
            <person name="Woyke T."/>
            <person name="Ryan C.M."/>
            <person name="Banfield J.F."/>
        </authorList>
    </citation>
    <scope>NUCLEOTIDE SEQUENCE [LARGE SCALE GENOMIC DNA]</scope>
</reference>
<keyword evidence="1" id="KW-1133">Transmembrane helix</keyword>
<evidence type="ECO:0000313" key="3">
    <source>
        <dbReference type="Proteomes" id="UP000230119"/>
    </source>
</evidence>
<feature type="transmembrane region" description="Helical" evidence="1">
    <location>
        <begin position="237"/>
        <end position="257"/>
    </location>
</feature>
<evidence type="ECO:0000313" key="2">
    <source>
        <dbReference type="EMBL" id="PIV08471.1"/>
    </source>
</evidence>
<feature type="transmembrane region" description="Helical" evidence="1">
    <location>
        <begin position="338"/>
        <end position="357"/>
    </location>
</feature>
<keyword evidence="1" id="KW-0812">Transmembrane</keyword>
<protein>
    <recommendedName>
        <fullName evidence="4">Glycosyltransferase RgtA/B/C/D-like domain-containing protein</fullName>
    </recommendedName>
</protein>
<dbReference type="AlphaFoldDB" id="A0A2M7BSM2"/>
<name>A0A2M7BSM2_9BACT</name>
<keyword evidence="1" id="KW-0472">Membrane</keyword>
<feature type="transmembrane region" description="Helical" evidence="1">
    <location>
        <begin position="198"/>
        <end position="231"/>
    </location>
</feature>
<proteinExistence type="predicted"/>
<evidence type="ECO:0000256" key="1">
    <source>
        <dbReference type="SAM" id="Phobius"/>
    </source>
</evidence>
<comment type="caution">
    <text evidence="2">The sequence shown here is derived from an EMBL/GenBank/DDBJ whole genome shotgun (WGS) entry which is preliminary data.</text>
</comment>
<feature type="transmembrane region" description="Helical" evidence="1">
    <location>
        <begin position="97"/>
        <end position="114"/>
    </location>
</feature>
<feature type="transmembrane region" description="Helical" evidence="1">
    <location>
        <begin position="308"/>
        <end position="326"/>
    </location>
</feature>